<dbReference type="InterPro" id="IPR012334">
    <property type="entry name" value="Pectin_lyas_fold"/>
</dbReference>
<evidence type="ECO:0000256" key="3">
    <source>
        <dbReference type="ARBA" id="ARBA00023295"/>
    </source>
</evidence>
<reference evidence="5" key="1">
    <citation type="submission" date="2022-01" db="EMBL/GenBank/DDBJ databases">
        <title>Genome sequencing of Zunongwangia sp. M21534 genome.</title>
        <authorList>
            <person name="Chen Y."/>
            <person name="Dong C."/>
            <person name="Shao Z."/>
        </authorList>
    </citation>
    <scope>NUCLEOTIDE SEQUENCE</scope>
    <source>
        <strain evidence="5">MCCC M21534</strain>
    </source>
</reference>
<dbReference type="RefSeq" id="WP_249600477.1">
    <property type="nucleotide sequence ID" value="NZ_JAKHSK010000004.1"/>
</dbReference>
<comment type="similarity">
    <text evidence="1 4">Belongs to the glycosyl hydrolase 28 family.</text>
</comment>
<keyword evidence="3 4" id="KW-0326">Glycosidase</keyword>
<gene>
    <name evidence="5" type="ORF">L1967_04240</name>
</gene>
<protein>
    <submittedName>
        <fullName evidence="5">Glycosyl hydrolase family 28 protein</fullName>
    </submittedName>
</protein>
<dbReference type="GO" id="GO:0004650">
    <property type="term" value="F:polygalacturonase activity"/>
    <property type="evidence" value="ECO:0007669"/>
    <property type="project" value="InterPro"/>
</dbReference>
<keyword evidence="2 4" id="KW-0378">Hydrolase</keyword>
<dbReference type="SMART" id="SM00710">
    <property type="entry name" value="PbH1"/>
    <property type="match status" value="3"/>
</dbReference>
<dbReference type="PROSITE" id="PS51257">
    <property type="entry name" value="PROKAR_LIPOPROTEIN"/>
    <property type="match status" value="1"/>
</dbReference>
<dbReference type="SUPFAM" id="SSF51126">
    <property type="entry name" value="Pectin lyase-like"/>
    <property type="match status" value="1"/>
</dbReference>
<dbReference type="GO" id="GO:0005975">
    <property type="term" value="P:carbohydrate metabolic process"/>
    <property type="evidence" value="ECO:0007669"/>
    <property type="project" value="InterPro"/>
</dbReference>
<evidence type="ECO:0000313" key="5">
    <source>
        <dbReference type="EMBL" id="MCL6217499.1"/>
    </source>
</evidence>
<evidence type="ECO:0000256" key="2">
    <source>
        <dbReference type="ARBA" id="ARBA00022801"/>
    </source>
</evidence>
<dbReference type="InterPro" id="IPR000743">
    <property type="entry name" value="Glyco_hydro_28"/>
</dbReference>
<evidence type="ECO:0000256" key="4">
    <source>
        <dbReference type="RuleBase" id="RU361169"/>
    </source>
</evidence>
<evidence type="ECO:0000313" key="6">
    <source>
        <dbReference type="Proteomes" id="UP001139521"/>
    </source>
</evidence>
<dbReference type="Proteomes" id="UP001139521">
    <property type="component" value="Unassembled WGS sequence"/>
</dbReference>
<evidence type="ECO:0000256" key="1">
    <source>
        <dbReference type="ARBA" id="ARBA00008834"/>
    </source>
</evidence>
<accession>A0A9X2CMG9</accession>
<dbReference type="InterPro" id="IPR051801">
    <property type="entry name" value="GH28_Enzymes"/>
</dbReference>
<keyword evidence="6" id="KW-1185">Reference proteome</keyword>
<sequence>MTLRILRQVLILSIFIVFSCKEEDKKIEPKKDHEPLAWIDNVGAKNLNFQDKTYWVNDFGAKNNSTSLSTEAIQKAIGECAKNGGGKVSFKPGIYLSGSIFVKKGVHFNIPEGVELRGSENIEDYPEIDTRVAGIEMKWPAALINVSNQNEVLIDGSGTVNAQGKVFWDYYWNLRKEYEPKGLRWIVDYDAKRPRTILISDSENVILKDLNIQKAGFWTVQVLYSKYITVDGLTIRNNIGGHGPSTDGVDIDSSEWILVENCDIDCNDDNFCLKAGRDWDGQRVNKPTQYVVIRNSIARAGSGLFTIGSETAGDIRHVYVSNIKGIGTKNGLNIKSAITRGGAVEDIHLENIAMDSVQTFMEVSMNWNPSYSYSKLPEGYDIDSIPQRWQTLLKEVKPASKGIPTFKNITLKNIDVSGAKRAINVNGLENSYITDVTMENVQIQAETAGQINYSKNWRLNTFSLKTKDTSKVKISNAPGVSIADSLYQN</sequence>
<dbReference type="Gene3D" id="2.160.20.10">
    <property type="entry name" value="Single-stranded right-handed beta-helix, Pectin lyase-like"/>
    <property type="match status" value="1"/>
</dbReference>
<dbReference type="AlphaFoldDB" id="A0A9X2CMG9"/>
<organism evidence="5 6">
    <name type="scientific">Zunongwangia pacifica</name>
    <dbReference type="NCBI Taxonomy" id="2911062"/>
    <lineage>
        <taxon>Bacteria</taxon>
        <taxon>Pseudomonadati</taxon>
        <taxon>Bacteroidota</taxon>
        <taxon>Flavobacteriia</taxon>
        <taxon>Flavobacteriales</taxon>
        <taxon>Flavobacteriaceae</taxon>
        <taxon>Zunongwangia</taxon>
    </lineage>
</organism>
<dbReference type="PANTHER" id="PTHR31339:SF9">
    <property type="entry name" value="PLASMIN AND FIBRONECTIN-BINDING PROTEIN A"/>
    <property type="match status" value="1"/>
</dbReference>
<dbReference type="InterPro" id="IPR006626">
    <property type="entry name" value="PbH1"/>
</dbReference>
<comment type="caution">
    <text evidence="5">The sequence shown here is derived from an EMBL/GenBank/DDBJ whole genome shotgun (WGS) entry which is preliminary data.</text>
</comment>
<dbReference type="EMBL" id="JAKHSK010000004">
    <property type="protein sequence ID" value="MCL6217499.1"/>
    <property type="molecule type" value="Genomic_DNA"/>
</dbReference>
<dbReference type="InterPro" id="IPR011050">
    <property type="entry name" value="Pectin_lyase_fold/virulence"/>
</dbReference>
<dbReference type="Pfam" id="PF00295">
    <property type="entry name" value="Glyco_hydro_28"/>
    <property type="match status" value="1"/>
</dbReference>
<proteinExistence type="inferred from homology"/>
<name>A0A9X2CMG9_9FLAO</name>
<dbReference type="PANTHER" id="PTHR31339">
    <property type="entry name" value="PECTIN LYASE-RELATED"/>
    <property type="match status" value="1"/>
</dbReference>